<dbReference type="InterPro" id="IPR033888">
    <property type="entry name" value="DHOD_1B"/>
</dbReference>
<evidence type="ECO:0000256" key="5">
    <source>
        <dbReference type="ARBA" id="ARBA00011738"/>
    </source>
</evidence>
<dbReference type="InterPro" id="IPR005720">
    <property type="entry name" value="Dihydroorotate_DH_cat"/>
</dbReference>
<dbReference type="Proteomes" id="UP000030643">
    <property type="component" value="Unassembled WGS sequence"/>
</dbReference>
<dbReference type="CDD" id="cd04740">
    <property type="entry name" value="DHOD_1B_like"/>
    <property type="match status" value="1"/>
</dbReference>
<evidence type="ECO:0000313" key="14">
    <source>
        <dbReference type="Proteomes" id="UP000030643"/>
    </source>
</evidence>
<dbReference type="PROSITE" id="PS00912">
    <property type="entry name" value="DHODEHASE_2"/>
    <property type="match status" value="1"/>
</dbReference>
<dbReference type="STRING" id="1329250.WOSG25_060250"/>
<dbReference type="NCBIfam" id="TIGR01037">
    <property type="entry name" value="pyrD_sub1_fam"/>
    <property type="match status" value="1"/>
</dbReference>
<dbReference type="InterPro" id="IPR049622">
    <property type="entry name" value="Dihydroorotate_DH_I"/>
</dbReference>
<comment type="pathway">
    <text evidence="3 11">Pyrimidine metabolism; UMP biosynthesis via de novo pathway.</text>
</comment>
<dbReference type="GO" id="GO:0044205">
    <property type="term" value="P:'de novo' UMP biosynthetic process"/>
    <property type="evidence" value="ECO:0007669"/>
    <property type="project" value="UniProtKB-UniRule"/>
</dbReference>
<dbReference type="InterPro" id="IPR012135">
    <property type="entry name" value="Dihydroorotate_DH_1_2"/>
</dbReference>
<dbReference type="OrthoDB" id="9794954at2"/>
<dbReference type="InterPro" id="IPR001295">
    <property type="entry name" value="Dihydroorotate_DH_CS"/>
</dbReference>
<dbReference type="PIRSF" id="PIRSF000164">
    <property type="entry name" value="DHO_oxidase"/>
    <property type="match status" value="1"/>
</dbReference>
<comment type="catalytic activity">
    <reaction evidence="1">
        <text>(S)-dihydroorotate + fumarate = orotate + succinate</text>
        <dbReference type="Rhea" id="RHEA:30059"/>
        <dbReference type="ChEBI" id="CHEBI:29806"/>
        <dbReference type="ChEBI" id="CHEBI:30031"/>
        <dbReference type="ChEBI" id="CHEBI:30839"/>
        <dbReference type="ChEBI" id="CHEBI:30864"/>
        <dbReference type="EC" id="1.3.98.1"/>
    </reaction>
</comment>
<comment type="catalytic activity">
    <reaction evidence="11">
        <text>(S)-dihydroorotate + A = orotate + AH2</text>
        <dbReference type="Rhea" id="RHEA:18073"/>
        <dbReference type="ChEBI" id="CHEBI:13193"/>
        <dbReference type="ChEBI" id="CHEBI:17499"/>
        <dbReference type="ChEBI" id="CHEBI:30839"/>
        <dbReference type="ChEBI" id="CHEBI:30864"/>
    </reaction>
</comment>
<feature type="binding site" evidence="11">
    <location>
        <position position="221"/>
    </location>
    <ligand>
        <name>FMN</name>
        <dbReference type="ChEBI" id="CHEBI:58210"/>
    </ligand>
</feature>
<comment type="subcellular location">
    <subcellularLocation>
        <location evidence="2 11">Cytoplasm</location>
    </subcellularLocation>
</comment>
<feature type="binding site" evidence="11">
    <location>
        <position position="195"/>
    </location>
    <ligand>
        <name>FMN</name>
        <dbReference type="ChEBI" id="CHEBI:58210"/>
    </ligand>
</feature>
<keyword evidence="9 11" id="KW-0665">Pyrimidine biosynthesis</keyword>
<evidence type="ECO:0000313" key="13">
    <source>
        <dbReference type="EMBL" id="GAK30907.1"/>
    </source>
</evidence>
<dbReference type="eggNOG" id="COG0167">
    <property type="taxonomic scope" value="Bacteria"/>
</dbReference>
<gene>
    <name evidence="13" type="primary">pyrDB</name>
    <name evidence="11" type="synonym">pyrD</name>
    <name evidence="13" type="ORF">WOSG25_060250</name>
</gene>
<dbReference type="PROSITE" id="PS00911">
    <property type="entry name" value="DHODEHASE_1"/>
    <property type="match status" value="1"/>
</dbReference>
<dbReference type="NCBIfam" id="NF005574">
    <property type="entry name" value="PRK07259.1"/>
    <property type="match status" value="1"/>
</dbReference>
<evidence type="ECO:0000256" key="2">
    <source>
        <dbReference type="ARBA" id="ARBA00004496"/>
    </source>
</evidence>
<feature type="binding site" evidence="11">
    <location>
        <position position="46"/>
    </location>
    <ligand>
        <name>substrate</name>
    </ligand>
</feature>
<feature type="binding site" evidence="11">
    <location>
        <begin position="196"/>
        <end position="197"/>
    </location>
    <ligand>
        <name>substrate</name>
    </ligand>
</feature>
<keyword evidence="10 11" id="KW-0560">Oxidoreductase</keyword>
<comment type="function">
    <text evidence="11">Catalyzes the conversion of dihydroorotate to orotate.</text>
</comment>
<dbReference type="AlphaFoldDB" id="A0A069CU37"/>
<feature type="binding site" evidence="11">
    <location>
        <begin position="247"/>
        <end position="248"/>
    </location>
    <ligand>
        <name>FMN</name>
        <dbReference type="ChEBI" id="CHEBI:58210"/>
    </ligand>
</feature>
<evidence type="ECO:0000259" key="12">
    <source>
        <dbReference type="Pfam" id="PF01180"/>
    </source>
</evidence>
<dbReference type="PANTHER" id="PTHR48109:SF1">
    <property type="entry name" value="DIHYDROOROTATE DEHYDROGENASE (FUMARATE)"/>
    <property type="match status" value="1"/>
</dbReference>
<dbReference type="Pfam" id="PF01180">
    <property type="entry name" value="DHO_dh"/>
    <property type="match status" value="1"/>
</dbReference>
<dbReference type="UniPathway" id="UPA00070"/>
<dbReference type="GO" id="GO:0005737">
    <property type="term" value="C:cytoplasm"/>
    <property type="evidence" value="ECO:0007669"/>
    <property type="project" value="UniProtKB-SubCell"/>
</dbReference>
<evidence type="ECO:0000256" key="1">
    <source>
        <dbReference type="ARBA" id="ARBA00001694"/>
    </source>
</evidence>
<dbReference type="HAMAP" id="MF_00224">
    <property type="entry name" value="DHO_dh_type1"/>
    <property type="match status" value="1"/>
</dbReference>
<evidence type="ECO:0000256" key="9">
    <source>
        <dbReference type="ARBA" id="ARBA00022975"/>
    </source>
</evidence>
<name>A0A069CU37_WEIOS</name>
<dbReference type="GO" id="GO:1990663">
    <property type="term" value="F:dihydroorotate dehydrogenase (fumarate) activity"/>
    <property type="evidence" value="ECO:0007669"/>
    <property type="project" value="UniProtKB-EC"/>
</dbReference>
<dbReference type="FunFam" id="3.20.20.70:FF:000027">
    <property type="entry name" value="Dihydropyrimidine dehydrogenase [NADP(+)]"/>
    <property type="match status" value="1"/>
</dbReference>
<feature type="domain" description="Dihydroorotate dehydrogenase catalytic" evidence="12">
    <location>
        <begin position="5"/>
        <end position="290"/>
    </location>
</feature>
<evidence type="ECO:0000256" key="10">
    <source>
        <dbReference type="ARBA" id="ARBA00023002"/>
    </source>
</evidence>
<feature type="binding site" evidence="11">
    <location>
        <position position="131"/>
    </location>
    <ligand>
        <name>substrate</name>
    </ligand>
</feature>
<feature type="binding site" evidence="11">
    <location>
        <begin position="71"/>
        <end position="75"/>
    </location>
    <ligand>
        <name>substrate</name>
    </ligand>
</feature>
<evidence type="ECO:0000256" key="11">
    <source>
        <dbReference type="HAMAP-Rule" id="MF_00224"/>
    </source>
</evidence>
<feature type="active site" description="Nucleophile" evidence="11">
    <location>
        <position position="134"/>
    </location>
</feature>
<dbReference type="RefSeq" id="WP_027698968.1">
    <property type="nucleotide sequence ID" value="NZ_DF820489.1"/>
</dbReference>
<dbReference type="EC" id="1.3.-.-" evidence="11"/>
<dbReference type="PANTHER" id="PTHR48109">
    <property type="entry name" value="DIHYDROOROTATE DEHYDROGENASE (QUINONE), MITOCHONDRIAL-RELATED"/>
    <property type="match status" value="1"/>
</dbReference>
<evidence type="ECO:0000256" key="3">
    <source>
        <dbReference type="ARBA" id="ARBA00004725"/>
    </source>
</evidence>
<reference evidence="14" key="1">
    <citation type="journal article" date="2014" name="Genome Announc.">
        <title>Draft genome sequence of Weissella oryzae SG25T, isolated from fermented rice grains.</title>
        <authorList>
            <person name="Tanizawa Y."/>
            <person name="Fujisawa T."/>
            <person name="Mochizuki T."/>
            <person name="Kaminuma E."/>
            <person name="Suzuki Y."/>
            <person name="Nakamura Y."/>
            <person name="Tohno M."/>
        </authorList>
    </citation>
    <scope>NUCLEOTIDE SEQUENCE [LARGE SCALE GENOMIC DNA]</scope>
    <source>
        <strain evidence="14">DSM 25784 / JCM 18191 / LMG 30913 / SG25</strain>
    </source>
</reference>
<comment type="caution">
    <text evidence="11">Lacks conserved residue(s) required for the propagation of feature annotation.</text>
</comment>
<sequence>MDATLAVQLPGLALKNPIMPSSGAFYYGLDHLDDFDLNKLGALVLKTTTVEARQGNPAPTILTVEGDSVFNSVGLANPGVVNVVNDFMPALASALPDLPQMISIAGTTVAEYQSLAAAFDKVPNISAIEVNLSCPNVEHGGLEFGTEPSQVAAVLSAVRSVTDKAIYAKLTPNVTAIAPIAQAAQAAGADGIVLINTVKGLAIDRNSRRPLLYRGIGGLSGAAMKPIALRFTYEASQAVDIPVIGVGGIENVDDVIDFLICGASAIQVGRMNHVNPKIMEELVDELPAALKRYGFDSVQAATGSLEWNF</sequence>
<comment type="similarity">
    <text evidence="4 11">Belongs to the dihydroorotate dehydrogenase family. Type 1 subfamily.</text>
</comment>
<keyword evidence="14" id="KW-1185">Reference proteome</keyword>
<feature type="binding site" evidence="11">
    <location>
        <position position="169"/>
    </location>
    <ligand>
        <name>FMN</name>
        <dbReference type="ChEBI" id="CHEBI:58210"/>
    </ligand>
</feature>
<dbReference type="SUPFAM" id="SSF51395">
    <property type="entry name" value="FMN-linked oxidoreductases"/>
    <property type="match status" value="1"/>
</dbReference>
<evidence type="ECO:0000256" key="7">
    <source>
        <dbReference type="ARBA" id="ARBA00022630"/>
    </source>
</evidence>
<organism evidence="13 14">
    <name type="scientific">Weissella oryzae (strain DSM 25784 / JCM 18191 / LMG 30913 / SG25)</name>
    <dbReference type="NCBI Taxonomy" id="1329250"/>
    <lineage>
        <taxon>Bacteria</taxon>
        <taxon>Bacillati</taxon>
        <taxon>Bacillota</taxon>
        <taxon>Bacilli</taxon>
        <taxon>Lactobacillales</taxon>
        <taxon>Lactobacillaceae</taxon>
        <taxon>Weissella</taxon>
    </lineage>
</organism>
<feature type="binding site" evidence="11">
    <location>
        <position position="22"/>
    </location>
    <ligand>
        <name>FMN</name>
        <dbReference type="ChEBI" id="CHEBI:58210"/>
    </ligand>
</feature>
<proteinExistence type="inferred from homology"/>
<dbReference type="Gene3D" id="3.20.20.70">
    <property type="entry name" value="Aldolase class I"/>
    <property type="match status" value="1"/>
</dbReference>
<evidence type="ECO:0000256" key="4">
    <source>
        <dbReference type="ARBA" id="ARBA00008008"/>
    </source>
</evidence>
<dbReference type="InterPro" id="IPR050074">
    <property type="entry name" value="DHO_dehydrogenase"/>
</dbReference>
<dbReference type="EMBL" id="DF820489">
    <property type="protein sequence ID" value="GAK30907.1"/>
    <property type="molecule type" value="Genomic_DNA"/>
</dbReference>
<dbReference type="GO" id="GO:0006207">
    <property type="term" value="P:'de novo' pyrimidine nucleobase biosynthetic process"/>
    <property type="evidence" value="ECO:0007669"/>
    <property type="project" value="InterPro"/>
</dbReference>
<keyword evidence="8 11" id="KW-0288">FMN</keyword>
<keyword evidence="7 11" id="KW-0285">Flavoprotein</keyword>
<feature type="binding site" evidence="11">
    <location>
        <position position="131"/>
    </location>
    <ligand>
        <name>FMN</name>
        <dbReference type="ChEBI" id="CHEBI:58210"/>
    </ligand>
</feature>
<feature type="binding site" evidence="11">
    <location>
        <begin position="46"/>
        <end position="47"/>
    </location>
    <ligand>
        <name>FMN</name>
        <dbReference type="ChEBI" id="CHEBI:58210"/>
    </ligand>
</feature>
<accession>A0A069CU37</accession>
<comment type="subunit">
    <text evidence="5">Homodimer.</text>
</comment>
<dbReference type="InterPro" id="IPR024920">
    <property type="entry name" value="Dihydroorotate_DH_1"/>
</dbReference>
<evidence type="ECO:0000256" key="8">
    <source>
        <dbReference type="ARBA" id="ARBA00022643"/>
    </source>
</evidence>
<keyword evidence="6 11" id="KW-0963">Cytoplasm</keyword>
<protein>
    <recommendedName>
        <fullName evidence="11">Dihydroorotate dehydrogenase</fullName>
        <shortName evidence="11">DHOD</shortName>
        <shortName evidence="11">DHODase</shortName>
        <shortName evidence="11">DHOdehase</shortName>
        <ecNumber evidence="11">1.3.-.-</ecNumber>
    </recommendedName>
</protein>
<dbReference type="InterPro" id="IPR013785">
    <property type="entry name" value="Aldolase_TIM"/>
</dbReference>
<evidence type="ECO:0000256" key="6">
    <source>
        <dbReference type="ARBA" id="ARBA00022490"/>
    </source>
</evidence>
<comment type="cofactor">
    <cofactor evidence="11">
        <name>FMN</name>
        <dbReference type="ChEBI" id="CHEBI:58210"/>
    </cofactor>
    <text evidence="11">Binds 1 FMN per subunit.</text>
</comment>